<feature type="region of interest" description="Disordered" evidence="1">
    <location>
        <begin position="75"/>
        <end position="101"/>
    </location>
</feature>
<protein>
    <submittedName>
        <fullName evidence="2">Uncharacterized protein</fullName>
    </submittedName>
</protein>
<reference evidence="2 3" key="1">
    <citation type="journal article" date="2013" name="Antonie Van Leeuwenhoek">
        <title>Dongia rigui sp. nov., isolated from freshwater of a large wetland in Korea.</title>
        <authorList>
            <person name="Baik K.S."/>
            <person name="Hwang Y.M."/>
            <person name="Choi J.S."/>
            <person name="Kwon J."/>
            <person name="Seong C.N."/>
        </authorList>
    </citation>
    <scope>NUCLEOTIDE SEQUENCE [LARGE SCALE GENOMIC DNA]</scope>
    <source>
        <strain evidence="2 3">04SU4-P</strain>
    </source>
</reference>
<dbReference type="EMBL" id="JAXCLX010000001">
    <property type="protein sequence ID" value="MDY0872238.1"/>
    <property type="molecule type" value="Genomic_DNA"/>
</dbReference>
<dbReference type="RefSeq" id="WP_320500656.1">
    <property type="nucleotide sequence ID" value="NZ_JAXCLX010000001.1"/>
</dbReference>
<name>A0ABU5E022_9PROT</name>
<keyword evidence="3" id="KW-1185">Reference proteome</keyword>
<sequence>MPRTARWNELPEADAASVQASFDFLPEEMRTRNRFGSGDQAAWAQRRAQLKLVDRQVITTGSRLAAARLREILRPAEPSAPEQSAAEAATATTESQRLQQQRADLRALGAALFYFRDEPSAVTADEGDARQQRLHPRPLPARYFA</sequence>
<feature type="region of interest" description="Disordered" evidence="1">
    <location>
        <begin position="122"/>
        <end position="145"/>
    </location>
</feature>
<comment type="caution">
    <text evidence="2">The sequence shown here is derived from an EMBL/GenBank/DDBJ whole genome shotgun (WGS) entry which is preliminary data.</text>
</comment>
<proteinExistence type="predicted"/>
<evidence type="ECO:0000256" key="1">
    <source>
        <dbReference type="SAM" id="MobiDB-lite"/>
    </source>
</evidence>
<gene>
    <name evidence="2" type="ORF">SMD31_09900</name>
</gene>
<accession>A0ABU5E022</accession>
<dbReference type="Proteomes" id="UP001271769">
    <property type="component" value="Unassembled WGS sequence"/>
</dbReference>
<organism evidence="2 3">
    <name type="scientific">Dongia rigui</name>
    <dbReference type="NCBI Taxonomy" id="940149"/>
    <lineage>
        <taxon>Bacteria</taxon>
        <taxon>Pseudomonadati</taxon>
        <taxon>Pseudomonadota</taxon>
        <taxon>Alphaproteobacteria</taxon>
        <taxon>Rhodospirillales</taxon>
        <taxon>Dongiaceae</taxon>
        <taxon>Dongia</taxon>
    </lineage>
</organism>
<evidence type="ECO:0000313" key="3">
    <source>
        <dbReference type="Proteomes" id="UP001271769"/>
    </source>
</evidence>
<evidence type="ECO:0000313" key="2">
    <source>
        <dbReference type="EMBL" id="MDY0872238.1"/>
    </source>
</evidence>